<accession>A0A1K2HY29</accession>
<reference evidence="6 7" key="1">
    <citation type="submission" date="2016-11" db="EMBL/GenBank/DDBJ databases">
        <authorList>
            <person name="Jaros S."/>
            <person name="Januszkiewicz K."/>
            <person name="Wedrychowicz H."/>
        </authorList>
    </citation>
    <scope>NUCLEOTIDE SEQUENCE [LARGE SCALE GENOMIC DNA]</scope>
    <source>
        <strain evidence="6 7">ATCC 23634</strain>
    </source>
</reference>
<evidence type="ECO:0000256" key="4">
    <source>
        <dbReference type="ARBA" id="ARBA00030169"/>
    </source>
</evidence>
<proteinExistence type="predicted"/>
<dbReference type="InterPro" id="IPR005493">
    <property type="entry name" value="RraA/RraA-like"/>
</dbReference>
<dbReference type="Gene3D" id="3.50.30.40">
    <property type="entry name" value="Ribonuclease E inhibitor RraA/RraA-like"/>
    <property type="match status" value="1"/>
</dbReference>
<evidence type="ECO:0000256" key="1">
    <source>
        <dbReference type="ARBA" id="ARBA00001968"/>
    </source>
</evidence>
<sequence length="226" mass="24039">MTQASEPQSDLIASMRQHFFSALLSDVLDSLGYMHQALPPHVRPLDESLVMVGRARTMLYADVYARPAEGENPYELEIKLVDSLGPGDVAVCACGATGRIAPWGGLLSTVSKVRGASGALMDGLVRDIRHIRELEFPVFHGGIGPLDSKGRGKVVAIDVPVECAGVLIHPGDILFGDADGVVVIPQAIEQQVVDAAWDKLKGENNTRDALAAGRGLAEVYAEFGVL</sequence>
<dbReference type="AlphaFoldDB" id="A0A1K2HY29"/>
<keyword evidence="5" id="KW-0460">Magnesium</keyword>
<evidence type="ECO:0000256" key="3">
    <source>
        <dbReference type="ARBA" id="ARBA00029596"/>
    </source>
</evidence>
<dbReference type="PANTHER" id="PTHR33254">
    <property type="entry name" value="4-HYDROXY-4-METHYL-2-OXOGLUTARATE ALDOLASE 3-RELATED"/>
    <property type="match status" value="1"/>
</dbReference>
<dbReference type="SUPFAM" id="SSF89562">
    <property type="entry name" value="RraA-like"/>
    <property type="match status" value="1"/>
</dbReference>
<dbReference type="CDD" id="cd16841">
    <property type="entry name" value="RraA_family"/>
    <property type="match status" value="1"/>
</dbReference>
<keyword evidence="5" id="KW-0479">Metal-binding</keyword>
<gene>
    <name evidence="6" type="ORF">SAMN02983003_1592</name>
</gene>
<dbReference type="RefSeq" id="WP_072340608.1">
    <property type="nucleotide sequence ID" value="NZ_FPKU01000001.1"/>
</dbReference>
<evidence type="ECO:0000313" key="7">
    <source>
        <dbReference type="Proteomes" id="UP000183447"/>
    </source>
</evidence>
<dbReference type="PANTHER" id="PTHR33254:SF4">
    <property type="entry name" value="4-HYDROXY-4-METHYL-2-OXOGLUTARATE ALDOLASE 3-RELATED"/>
    <property type="match status" value="1"/>
</dbReference>
<feature type="binding site" evidence="5">
    <location>
        <position position="126"/>
    </location>
    <ligand>
        <name>substrate</name>
    </ligand>
</feature>
<evidence type="ECO:0000256" key="5">
    <source>
        <dbReference type="PIRSR" id="PIRSR605493-1"/>
    </source>
</evidence>
<keyword evidence="7" id="KW-1185">Reference proteome</keyword>
<comment type="cofactor">
    <cofactor evidence="1">
        <name>a divalent metal cation</name>
        <dbReference type="ChEBI" id="CHEBI:60240"/>
    </cofactor>
</comment>
<dbReference type="STRING" id="665118.SAMN02983003_1592"/>
<feature type="binding site" evidence="5">
    <location>
        <begin position="104"/>
        <end position="107"/>
    </location>
    <ligand>
        <name>substrate</name>
    </ligand>
</feature>
<dbReference type="GO" id="GO:0046872">
    <property type="term" value="F:metal ion binding"/>
    <property type="evidence" value="ECO:0007669"/>
    <property type="project" value="UniProtKB-KW"/>
</dbReference>
<dbReference type="EMBL" id="FPKU01000001">
    <property type="protein sequence ID" value="SFZ83345.1"/>
    <property type="molecule type" value="Genomic_DNA"/>
</dbReference>
<feature type="binding site" evidence="5">
    <location>
        <position position="127"/>
    </location>
    <ligand>
        <name>Mg(2+)</name>
        <dbReference type="ChEBI" id="CHEBI:18420"/>
    </ligand>
</feature>
<evidence type="ECO:0000256" key="2">
    <source>
        <dbReference type="ARBA" id="ARBA00016549"/>
    </source>
</evidence>
<dbReference type="InterPro" id="IPR036704">
    <property type="entry name" value="RraA/RraA-like_sf"/>
</dbReference>
<protein>
    <recommendedName>
        <fullName evidence="2">Putative 4-hydroxy-4-methyl-2-oxoglutarate aldolase</fullName>
    </recommendedName>
    <alternativeName>
        <fullName evidence="3">Regulator of ribonuclease activity homolog</fullName>
    </alternativeName>
    <alternativeName>
        <fullName evidence="4">RraA-like protein</fullName>
    </alternativeName>
</protein>
<comment type="cofactor">
    <cofactor evidence="5">
        <name>Mg(2+)</name>
        <dbReference type="ChEBI" id="CHEBI:18420"/>
    </cofactor>
</comment>
<dbReference type="Proteomes" id="UP000183447">
    <property type="component" value="Unassembled WGS sequence"/>
</dbReference>
<organism evidence="6 7">
    <name type="scientific">Devosia enhydra</name>
    <dbReference type="NCBI Taxonomy" id="665118"/>
    <lineage>
        <taxon>Bacteria</taxon>
        <taxon>Pseudomonadati</taxon>
        <taxon>Pseudomonadota</taxon>
        <taxon>Alphaproteobacteria</taxon>
        <taxon>Hyphomicrobiales</taxon>
        <taxon>Devosiaceae</taxon>
        <taxon>Devosia</taxon>
    </lineage>
</organism>
<dbReference type="Pfam" id="PF03737">
    <property type="entry name" value="RraA-like"/>
    <property type="match status" value="1"/>
</dbReference>
<name>A0A1K2HY29_9HYPH</name>
<evidence type="ECO:0000313" key="6">
    <source>
        <dbReference type="EMBL" id="SFZ83345.1"/>
    </source>
</evidence>